<reference evidence="5 7" key="3">
    <citation type="journal article" date="2021" name="Sci. Rep.">
        <title>The distribution of antibiotic resistance genes in chicken gut microbiota commensals.</title>
        <authorList>
            <person name="Juricova H."/>
            <person name="Matiasovicova J."/>
            <person name="Kubasova T."/>
            <person name="Cejkova D."/>
            <person name="Rychlik I."/>
        </authorList>
    </citation>
    <scope>NUCLEOTIDE SEQUENCE [LARGE SCALE GENOMIC DNA]</scope>
    <source>
        <strain evidence="5 7">An772</strain>
    </source>
</reference>
<dbReference type="PANTHER" id="PTHR35339">
    <property type="entry name" value="LINALOOL DEHYDRATASE_ISOMERASE DOMAIN-CONTAINING PROTEIN"/>
    <property type="match status" value="1"/>
</dbReference>
<dbReference type="InterPro" id="IPR012341">
    <property type="entry name" value="6hp_glycosidase-like_sf"/>
</dbReference>
<dbReference type="EMBL" id="JACLYZ010000005">
    <property type="protein sequence ID" value="MBM6734329.1"/>
    <property type="molecule type" value="Genomic_DNA"/>
</dbReference>
<dbReference type="InterPro" id="IPR016624">
    <property type="entry name" value="UCP014753"/>
</dbReference>
<evidence type="ECO:0000313" key="5">
    <source>
        <dbReference type="EMBL" id="MBM6734329.1"/>
    </source>
</evidence>
<dbReference type="PANTHER" id="PTHR35339:SF3">
    <property type="entry name" value="DUF2264 DOMAIN-CONTAINING PROTEIN"/>
    <property type="match status" value="1"/>
</dbReference>
<dbReference type="SUPFAM" id="SSF48208">
    <property type="entry name" value="Six-hairpin glycosidases"/>
    <property type="match status" value="1"/>
</dbReference>
<keyword evidence="7" id="KW-1185">Reference proteome</keyword>
<evidence type="ECO:0000256" key="2">
    <source>
        <dbReference type="SAM" id="SignalP"/>
    </source>
</evidence>
<dbReference type="InterPro" id="IPR049349">
    <property type="entry name" value="DUF2264_N"/>
</dbReference>
<dbReference type="Proteomes" id="UP000766986">
    <property type="component" value="Unassembled WGS sequence"/>
</dbReference>
<gene>
    <name evidence="5" type="ORF">H7U35_03670</name>
    <name evidence="4" type="ORF">K8W02_02265</name>
</gene>
<organism evidence="4 6">
    <name type="scientific">Mediterranea massiliensis</name>
    <dbReference type="NCBI Taxonomy" id="1841865"/>
    <lineage>
        <taxon>Bacteria</taxon>
        <taxon>Pseudomonadati</taxon>
        <taxon>Bacteroidota</taxon>
        <taxon>Bacteroidia</taxon>
        <taxon>Bacteroidales</taxon>
        <taxon>Bacteroidaceae</taxon>
        <taxon>Mediterranea</taxon>
    </lineage>
</organism>
<feature type="chain" id="PRO_5037111651" evidence="2">
    <location>
        <begin position="23"/>
        <end position="769"/>
    </location>
</feature>
<evidence type="ECO:0000313" key="7">
    <source>
        <dbReference type="Proteomes" id="UP000766986"/>
    </source>
</evidence>
<protein>
    <submittedName>
        <fullName evidence="4">DUF2264 domain-containing protein</fullName>
    </submittedName>
</protein>
<dbReference type="Proteomes" id="UP000717835">
    <property type="component" value="Unassembled WGS sequence"/>
</dbReference>
<evidence type="ECO:0000259" key="3">
    <source>
        <dbReference type="Pfam" id="PF10022"/>
    </source>
</evidence>
<dbReference type="InterPro" id="IPR010905">
    <property type="entry name" value="Glyco_hydro_88"/>
</dbReference>
<keyword evidence="1" id="KW-0378">Hydrolase</keyword>
<dbReference type="GO" id="GO:0016787">
    <property type="term" value="F:hydrolase activity"/>
    <property type="evidence" value="ECO:0007669"/>
    <property type="project" value="UniProtKB-KW"/>
</dbReference>
<feature type="signal peptide" evidence="2">
    <location>
        <begin position="1"/>
        <end position="22"/>
    </location>
</feature>
<dbReference type="GO" id="GO:0005975">
    <property type="term" value="P:carbohydrate metabolic process"/>
    <property type="evidence" value="ECO:0007669"/>
    <property type="project" value="InterPro"/>
</dbReference>
<accession>A0A921HUC4</accession>
<keyword evidence="2" id="KW-0732">Signal</keyword>
<dbReference type="Pfam" id="PF10022">
    <property type="entry name" value="DUF2264"/>
    <property type="match status" value="1"/>
</dbReference>
<evidence type="ECO:0000313" key="4">
    <source>
        <dbReference type="EMBL" id="HJF91204.1"/>
    </source>
</evidence>
<name>A0A921HUC4_9BACT</name>
<dbReference type="Pfam" id="PF07470">
    <property type="entry name" value="Glyco_hydro_88"/>
    <property type="match status" value="1"/>
</dbReference>
<evidence type="ECO:0000256" key="1">
    <source>
        <dbReference type="ARBA" id="ARBA00022801"/>
    </source>
</evidence>
<dbReference type="EMBL" id="DYVX01000015">
    <property type="protein sequence ID" value="HJF91204.1"/>
    <property type="molecule type" value="Genomic_DNA"/>
</dbReference>
<comment type="caution">
    <text evidence="4">The sequence shown here is derived from an EMBL/GenBank/DDBJ whole genome shotgun (WGS) entry which is preliminary data.</text>
</comment>
<dbReference type="RefSeq" id="WP_072545415.1">
    <property type="nucleotide sequence ID" value="NZ_CAWVFH010000005.1"/>
</dbReference>
<proteinExistence type="predicted"/>
<dbReference type="OrthoDB" id="9813465at2"/>
<sequence>MNKILKTLAACAIAILPAATFAKTSEADQVRKMIDKVNQHWQAENKPEVRSFWDNAAYHTGNMEAYFLTGNEDYRAYSEAWARHNEWKGAKSNDRSQWKYSYGESDEYVLFGDYQICFQTYADLYNLAPEDYKIRRAREIMEYQMSTPNNDYWWWSDGLYMVMPVMTKLYKITHNPLYLDKLYEYITYSDQIMFDPEENLYYRDAKYVYPKHKSVNGKKDFWARGDGWVLAGLAKVLKDLPADYKYRPFFVEKFQKMAKAVAAIQQPEGYWTRSMMDPEHAPGPETSGTAFFTYGILWGINNGYLDETEFLPVVNKAWTYLSKTALQKNGAVGYVQPIGEKAIPRQVVDANSTANFGVGAFLLAACEYVRYLEAPKTEDRAYWCDLAYKMAAPILSNMAKGELQKNMIVEVSPTWDGRDKKVTYMEAFGRLMAGIAPWLTLPDDQTEEGTMRKQLREWALKSYANAVDPQSPDYLLWRKEGQPLVDAAYIAESFLRAFDQLWEPLDTTTKQRYIEEFTLLRRIDPPYTNWLLFSSTIESFLAKAGAPYDAYRINSAIRKVEEWYTGDGWYSDGPIFAFDYYSSFVFHPMYLETLQAMKDAKAYTRIHYSKYYDRALRRARKYSLILERFISPEGTFPVFGRSIPYRMATMQPLALMAWYQELPAGVTNAQVRCALTAVMKRMFASGNNFNEGGYLTIGFSGRQPNIADWYTNNGSLYMTSLAFLPLGLPASHPFWTDAPQDWTSKRAWNEQPFPKDHQWKDEIRTWDLF</sequence>
<reference evidence="5" key="1">
    <citation type="submission" date="2020-08" db="EMBL/GenBank/DDBJ databases">
        <authorList>
            <person name="Cejkova D."/>
            <person name="Kubasova T."/>
            <person name="Jahodarova E."/>
            <person name="Rychlik I."/>
        </authorList>
    </citation>
    <scope>NUCLEOTIDE SEQUENCE</scope>
    <source>
        <strain evidence="5">An772</strain>
    </source>
</reference>
<dbReference type="AlphaFoldDB" id="A0A921HUC4"/>
<dbReference type="SUPFAM" id="SSF48239">
    <property type="entry name" value="Terpenoid cyclases/Protein prenyltransferases"/>
    <property type="match status" value="1"/>
</dbReference>
<dbReference type="InterPro" id="IPR008930">
    <property type="entry name" value="Terpenoid_cyclase/PrenylTrfase"/>
</dbReference>
<reference evidence="4" key="4">
    <citation type="submission" date="2021-09" db="EMBL/GenBank/DDBJ databases">
        <authorList>
            <person name="Gilroy R."/>
        </authorList>
    </citation>
    <scope>NUCLEOTIDE SEQUENCE</scope>
    <source>
        <strain evidence="4">CHK55-1828</strain>
    </source>
</reference>
<feature type="domain" description="DUF2264" evidence="3">
    <location>
        <begin position="379"/>
        <end position="742"/>
    </location>
</feature>
<dbReference type="Gene3D" id="1.50.10.10">
    <property type="match status" value="1"/>
</dbReference>
<evidence type="ECO:0000313" key="6">
    <source>
        <dbReference type="Proteomes" id="UP000717835"/>
    </source>
</evidence>
<reference evidence="4" key="2">
    <citation type="journal article" date="2021" name="PeerJ">
        <title>Extensive microbial diversity within the chicken gut microbiome revealed by metagenomics and culture.</title>
        <authorList>
            <person name="Gilroy R."/>
            <person name="Ravi A."/>
            <person name="Getino M."/>
            <person name="Pursley I."/>
            <person name="Horton D.L."/>
            <person name="Alikhan N.F."/>
            <person name="Baker D."/>
            <person name="Gharbi K."/>
            <person name="Hall N."/>
            <person name="Watson M."/>
            <person name="Adriaenssens E.M."/>
            <person name="Foster-Nyarko E."/>
            <person name="Jarju S."/>
            <person name="Secka A."/>
            <person name="Antonio M."/>
            <person name="Oren A."/>
            <person name="Chaudhuri R.R."/>
            <person name="La Ragione R."/>
            <person name="Hildebrand F."/>
            <person name="Pallen M.J."/>
        </authorList>
    </citation>
    <scope>NUCLEOTIDE SEQUENCE</scope>
    <source>
        <strain evidence="4">CHK55-1828</strain>
    </source>
</reference>
<dbReference type="InterPro" id="IPR008928">
    <property type="entry name" value="6-hairpin_glycosidase_sf"/>
</dbReference>